<evidence type="ECO:0000313" key="1">
    <source>
        <dbReference type="EMBL" id="KAH8006358.1"/>
    </source>
</evidence>
<evidence type="ECO:0000313" key="2">
    <source>
        <dbReference type="Proteomes" id="UP000827872"/>
    </source>
</evidence>
<comment type="caution">
    <text evidence="1">The sequence shown here is derived from an EMBL/GenBank/DDBJ whole genome shotgun (WGS) entry which is preliminary data.</text>
</comment>
<protein>
    <submittedName>
        <fullName evidence="1">Uncharacterized protein</fullName>
    </submittedName>
</protein>
<dbReference type="EMBL" id="CM037619">
    <property type="protein sequence ID" value="KAH8006358.1"/>
    <property type="molecule type" value="Genomic_DNA"/>
</dbReference>
<gene>
    <name evidence="1" type="ORF">K3G42_002930</name>
</gene>
<keyword evidence="2" id="KW-1185">Reference proteome</keyword>
<proteinExistence type="predicted"/>
<accession>A0ACB8FLB6</accession>
<dbReference type="Proteomes" id="UP000827872">
    <property type="component" value="Linkage Group LG06"/>
</dbReference>
<reference evidence="1" key="1">
    <citation type="submission" date="2021-08" db="EMBL/GenBank/DDBJ databases">
        <title>The first chromosome-level gecko genome reveals the dynamic sex chromosomes of Neotropical dwarf geckos (Sphaerodactylidae: Sphaerodactylus).</title>
        <authorList>
            <person name="Pinto B.J."/>
            <person name="Keating S.E."/>
            <person name="Gamble T."/>
        </authorList>
    </citation>
    <scope>NUCLEOTIDE SEQUENCE</scope>
    <source>
        <strain evidence="1">TG3544</strain>
    </source>
</reference>
<name>A0ACB8FLB6_9SAUR</name>
<sequence length="217" mass="25160">MLPSFLQCFSDDFVAVRKEACQTAGALKIKEDSVLKCLFKIMQADPLCKIKAFAIRALSQIGEVSSQLEDLLLWAVHYEEDPGVRREACRGIITLKLQDEKVRATLLERIILEPNEMVKEELNRAMVTFNFEQEGEQEMIQQIKDKITALTQKDLVIQKLQKLKEITERTWQEAHRIYREKDDAFIYRSLSEIFLDAVKYTSTVRTGDPEVFEGKLR</sequence>
<organism evidence="1 2">
    <name type="scientific">Sphaerodactylus townsendi</name>
    <dbReference type="NCBI Taxonomy" id="933632"/>
    <lineage>
        <taxon>Eukaryota</taxon>
        <taxon>Metazoa</taxon>
        <taxon>Chordata</taxon>
        <taxon>Craniata</taxon>
        <taxon>Vertebrata</taxon>
        <taxon>Euteleostomi</taxon>
        <taxon>Lepidosauria</taxon>
        <taxon>Squamata</taxon>
        <taxon>Bifurcata</taxon>
        <taxon>Gekkota</taxon>
        <taxon>Sphaerodactylidae</taxon>
        <taxon>Sphaerodactylus</taxon>
    </lineage>
</organism>